<feature type="chain" id="PRO_5038358869" description="DNA modification methylase" evidence="1">
    <location>
        <begin position="20"/>
        <end position="155"/>
    </location>
</feature>
<dbReference type="RefSeq" id="WP_203653157.1">
    <property type="nucleotide sequence ID" value="NZ_BONR01000001.1"/>
</dbReference>
<dbReference type="EMBL" id="BONR01000001">
    <property type="protein sequence ID" value="GIG53723.1"/>
    <property type="molecule type" value="Genomic_DNA"/>
</dbReference>
<evidence type="ECO:0000313" key="2">
    <source>
        <dbReference type="EMBL" id="GIG53723.1"/>
    </source>
</evidence>
<protein>
    <recommendedName>
        <fullName evidence="4">DNA modification methylase</fullName>
    </recommendedName>
</protein>
<name>A0A919Q3G1_9MICO</name>
<gene>
    <name evidence="2" type="ORF">Dac01nite_04750</name>
</gene>
<dbReference type="PROSITE" id="PS51257">
    <property type="entry name" value="PROKAR_LIPOPROTEIN"/>
    <property type="match status" value="1"/>
</dbReference>
<reference evidence="2" key="1">
    <citation type="submission" date="2021-01" db="EMBL/GenBank/DDBJ databases">
        <title>Whole genome shotgun sequence of Demequina activiva NBRC 110675.</title>
        <authorList>
            <person name="Komaki H."/>
            <person name="Tamura T."/>
        </authorList>
    </citation>
    <scope>NUCLEOTIDE SEQUENCE</scope>
    <source>
        <strain evidence="2">NBRC 110675</strain>
    </source>
</reference>
<keyword evidence="1" id="KW-0732">Signal</keyword>
<evidence type="ECO:0000313" key="3">
    <source>
        <dbReference type="Proteomes" id="UP000652354"/>
    </source>
</evidence>
<evidence type="ECO:0008006" key="4">
    <source>
        <dbReference type="Google" id="ProtNLM"/>
    </source>
</evidence>
<organism evidence="2 3">
    <name type="scientific">Demequina activiva</name>
    <dbReference type="NCBI Taxonomy" id="1582364"/>
    <lineage>
        <taxon>Bacteria</taxon>
        <taxon>Bacillati</taxon>
        <taxon>Actinomycetota</taxon>
        <taxon>Actinomycetes</taxon>
        <taxon>Micrococcales</taxon>
        <taxon>Demequinaceae</taxon>
        <taxon>Demequina</taxon>
    </lineage>
</organism>
<comment type="caution">
    <text evidence="2">The sequence shown here is derived from an EMBL/GenBank/DDBJ whole genome shotgun (WGS) entry which is preliminary data.</text>
</comment>
<accession>A0A919Q3G1</accession>
<feature type="signal peptide" evidence="1">
    <location>
        <begin position="1"/>
        <end position="19"/>
    </location>
</feature>
<evidence type="ECO:0000256" key="1">
    <source>
        <dbReference type="SAM" id="SignalP"/>
    </source>
</evidence>
<dbReference type="Proteomes" id="UP000652354">
    <property type="component" value="Unassembled WGS sequence"/>
</dbReference>
<dbReference type="AlphaFoldDB" id="A0A919Q3G1"/>
<keyword evidence="3" id="KW-1185">Reference proteome</keyword>
<proteinExistence type="predicted"/>
<sequence length="155" mass="15697">MKSPVAAGAAVALAAVALAGCSYVNPITTQENYAASDGTQLQIGEVEALNLIVVSPGAGEPGTLIGTLHNSADEDIDVQVTFDGETATTVTVPAGMNQQMGPGDDATEVPGTTEVLPGLLTEVTFTSQVDGTFTVAVPVMDGTLAEYEDVLEEIG</sequence>